<evidence type="ECO:0000256" key="1">
    <source>
        <dbReference type="ARBA" id="ARBA00022448"/>
    </source>
</evidence>
<accession>A0A0P0RMZ3</accession>
<keyword evidence="3" id="KW-0472">Membrane</keyword>
<dbReference type="Proteomes" id="UP000019146">
    <property type="component" value="Plasmid unnamed"/>
</dbReference>
<evidence type="ECO:0000256" key="2">
    <source>
        <dbReference type="ARBA" id="ARBA00022475"/>
    </source>
</evidence>
<dbReference type="Pfam" id="PF00005">
    <property type="entry name" value="ABC_tran"/>
    <property type="match status" value="1"/>
</dbReference>
<keyword evidence="2" id="KW-1003">Cell membrane</keyword>
<dbReference type="PANTHER" id="PTHR45772">
    <property type="entry name" value="CONSERVED COMPONENT OF ABC TRANSPORTER FOR NATURAL AMINO ACIDS-RELATED"/>
    <property type="match status" value="1"/>
</dbReference>
<dbReference type="GO" id="GO:0042941">
    <property type="term" value="P:D-alanine transmembrane transport"/>
    <property type="evidence" value="ECO:0007669"/>
    <property type="project" value="TreeGrafter"/>
</dbReference>
<dbReference type="InterPro" id="IPR003593">
    <property type="entry name" value="AAA+_ATPase"/>
</dbReference>
<dbReference type="KEGG" id="bcai:K788_00007620"/>
<dbReference type="GO" id="GO:0016887">
    <property type="term" value="F:ATP hydrolysis activity"/>
    <property type="evidence" value="ECO:0007669"/>
    <property type="project" value="InterPro"/>
</dbReference>
<name>A0A0P0RMZ3_9BURK</name>
<geneLocation type="plasmid" evidence="8"/>
<dbReference type="InterPro" id="IPR027417">
    <property type="entry name" value="P-loop_NTPase"/>
</dbReference>
<dbReference type="GO" id="GO:1903805">
    <property type="term" value="P:L-valine import across plasma membrane"/>
    <property type="evidence" value="ECO:0007669"/>
    <property type="project" value="TreeGrafter"/>
</dbReference>
<sequence length="292" mass="32007">MTMTLQNSQASPGILFDVRHVTRRFDGLTAVDQVSLSVAEGECVSVIGPNGAGKSTLFNLLAGTDKPDDGIVRFDGEDVTGFAPEALAQRRVARTFQHGRVFGNLSVLDNVLIGAHSRLAITRRGWPLIGAIAEVYRALVPGTRLRHEDEQLRDEAKAVLARFGSRLTPRIDAPAHSLSYANRRRVEIARALMLRPRILLLDEPTAGMNESETAEMLELILQLKQKGLTILLIEHKLDLVMRLSDRVIVLDDGKKIASGLPDEVRNNPRVIEAYLGHRHVGQQTGNVVPAAA</sequence>
<dbReference type="GO" id="GO:0005886">
    <property type="term" value="C:plasma membrane"/>
    <property type="evidence" value="ECO:0007669"/>
    <property type="project" value="TreeGrafter"/>
</dbReference>
<dbReference type="PANTHER" id="PTHR45772:SF7">
    <property type="entry name" value="AMINO ACID ABC TRANSPORTER ATP-BINDING PROTEIN"/>
    <property type="match status" value="1"/>
</dbReference>
<dbReference type="GO" id="GO:0015808">
    <property type="term" value="P:L-alanine transport"/>
    <property type="evidence" value="ECO:0007669"/>
    <property type="project" value="TreeGrafter"/>
</dbReference>
<dbReference type="GO" id="GO:0005524">
    <property type="term" value="F:ATP binding"/>
    <property type="evidence" value="ECO:0007669"/>
    <property type="project" value="UniProtKB-KW"/>
</dbReference>
<dbReference type="InterPro" id="IPR051120">
    <property type="entry name" value="ABC_AA/LPS_Transport"/>
</dbReference>
<dbReference type="InterPro" id="IPR032823">
    <property type="entry name" value="BCA_ABC_TP_C"/>
</dbReference>
<evidence type="ECO:0000313" key="8">
    <source>
        <dbReference type="Proteomes" id="UP000019146"/>
    </source>
</evidence>
<dbReference type="GO" id="GO:0015192">
    <property type="term" value="F:L-phenylalanine transmembrane transporter activity"/>
    <property type="evidence" value="ECO:0007669"/>
    <property type="project" value="TreeGrafter"/>
</dbReference>
<dbReference type="Gene3D" id="3.40.50.300">
    <property type="entry name" value="P-loop containing nucleotide triphosphate hydrolases"/>
    <property type="match status" value="1"/>
</dbReference>
<keyword evidence="4" id="KW-0547">Nucleotide-binding</keyword>
<dbReference type="CDD" id="cd03219">
    <property type="entry name" value="ABC_Mj1267_LivG_branched"/>
    <property type="match status" value="1"/>
</dbReference>
<dbReference type="SMART" id="SM00382">
    <property type="entry name" value="AAA"/>
    <property type="match status" value="1"/>
</dbReference>
<evidence type="ECO:0000259" key="6">
    <source>
        <dbReference type="PROSITE" id="PS50893"/>
    </source>
</evidence>
<evidence type="ECO:0000313" key="7">
    <source>
        <dbReference type="EMBL" id="ALL70218.1"/>
    </source>
</evidence>
<reference evidence="7 8" key="1">
    <citation type="journal article" date="2014" name="Genome Announc.">
        <title>Draft Genome Sequence of the Haloacid-Degrading Burkholderia caribensis Strain MBA4.</title>
        <authorList>
            <person name="Pan Y."/>
            <person name="Kong K.F."/>
            <person name="Tsang J.S."/>
        </authorList>
    </citation>
    <scope>NUCLEOTIDE SEQUENCE [LARGE SCALE GENOMIC DNA]</scope>
    <source>
        <strain evidence="7 8">MBA4</strain>
        <plasmid evidence="8">Plasmid</plasmid>
    </source>
</reference>
<dbReference type="GO" id="GO:0005304">
    <property type="term" value="F:L-valine transmembrane transporter activity"/>
    <property type="evidence" value="ECO:0007669"/>
    <property type="project" value="TreeGrafter"/>
</dbReference>
<evidence type="ECO:0000256" key="4">
    <source>
        <dbReference type="ARBA" id="ARBA00022741"/>
    </source>
</evidence>
<evidence type="ECO:0000256" key="3">
    <source>
        <dbReference type="ARBA" id="ARBA00022519"/>
    </source>
</evidence>
<keyword evidence="1" id="KW-0813">Transport</keyword>
<keyword evidence="3" id="KW-0997">Cell inner membrane</keyword>
<dbReference type="AlphaFoldDB" id="A0A0P0RMZ3"/>
<gene>
    <name evidence="7" type="ORF">K788_00007620</name>
</gene>
<dbReference type="InterPro" id="IPR003439">
    <property type="entry name" value="ABC_transporter-like_ATP-bd"/>
</dbReference>
<dbReference type="FunFam" id="3.40.50.300:FF:000421">
    <property type="entry name" value="Branched-chain amino acid ABC transporter ATP-binding protein"/>
    <property type="match status" value="1"/>
</dbReference>
<organism evidence="7 8">
    <name type="scientific">Paraburkholderia caribensis MBA4</name>
    <dbReference type="NCBI Taxonomy" id="1323664"/>
    <lineage>
        <taxon>Bacteria</taxon>
        <taxon>Pseudomonadati</taxon>
        <taxon>Pseudomonadota</taxon>
        <taxon>Betaproteobacteria</taxon>
        <taxon>Burkholderiales</taxon>
        <taxon>Burkholderiaceae</taxon>
        <taxon>Paraburkholderia</taxon>
    </lineage>
</organism>
<dbReference type="SUPFAM" id="SSF52540">
    <property type="entry name" value="P-loop containing nucleoside triphosphate hydrolases"/>
    <property type="match status" value="1"/>
</dbReference>
<dbReference type="GO" id="GO:0015188">
    <property type="term" value="F:L-isoleucine transmembrane transporter activity"/>
    <property type="evidence" value="ECO:0007669"/>
    <property type="project" value="TreeGrafter"/>
</dbReference>
<keyword evidence="7" id="KW-0614">Plasmid</keyword>
<dbReference type="EMBL" id="CP012748">
    <property type="protein sequence ID" value="ALL70218.1"/>
    <property type="molecule type" value="Genomic_DNA"/>
</dbReference>
<feature type="domain" description="ABC transporter" evidence="6">
    <location>
        <begin position="16"/>
        <end position="277"/>
    </location>
</feature>
<proteinExistence type="predicted"/>
<dbReference type="GO" id="GO:1903806">
    <property type="term" value="P:L-isoleucine import across plasma membrane"/>
    <property type="evidence" value="ECO:0007669"/>
    <property type="project" value="TreeGrafter"/>
</dbReference>
<dbReference type="PROSITE" id="PS50893">
    <property type="entry name" value="ABC_TRANSPORTER_2"/>
    <property type="match status" value="1"/>
</dbReference>
<evidence type="ECO:0000256" key="5">
    <source>
        <dbReference type="ARBA" id="ARBA00022840"/>
    </source>
</evidence>
<dbReference type="Pfam" id="PF12399">
    <property type="entry name" value="BCA_ABC_TP_C"/>
    <property type="match status" value="1"/>
</dbReference>
<keyword evidence="5 7" id="KW-0067">ATP-binding</keyword>
<protein>
    <submittedName>
        <fullName evidence="7">Amino acid/amide ABC transporter ATP-binding protein 1, HAAT family</fullName>
    </submittedName>
</protein>